<name>A0ABR2GID7_9EUKA</name>
<reference evidence="1 2" key="1">
    <citation type="submission" date="2024-04" db="EMBL/GenBank/DDBJ databases">
        <title>Tritrichomonas musculus Genome.</title>
        <authorList>
            <person name="Alves-Ferreira E."/>
            <person name="Grigg M."/>
            <person name="Lorenzi H."/>
            <person name="Galac M."/>
        </authorList>
    </citation>
    <scope>NUCLEOTIDE SEQUENCE [LARGE SCALE GENOMIC DNA]</scope>
    <source>
        <strain evidence="1 2">EAF2021</strain>
    </source>
</reference>
<evidence type="ECO:0008006" key="3">
    <source>
        <dbReference type="Google" id="ProtNLM"/>
    </source>
</evidence>
<sequence>MRPPIERAASLAALVVVYETHLGLPRAKLAQPVEIEAAPHERMDNRRIEHVLPLAVVPVVCDTGGTPGLEPPSGGWAEVELLWKVWLLSLRHRSSLLSCSPWLGTRATACAESRADSPSGTAHGTCNPTGCACDTLTHSVLLSIEHLSIYAKTPPKGRFLRNWYAVE</sequence>
<accession>A0ABR2GID7</accession>
<evidence type="ECO:0000313" key="1">
    <source>
        <dbReference type="EMBL" id="KAK8833680.1"/>
    </source>
</evidence>
<dbReference type="Proteomes" id="UP001470230">
    <property type="component" value="Unassembled WGS sequence"/>
</dbReference>
<protein>
    <recommendedName>
        <fullName evidence="3">Secreted protein</fullName>
    </recommendedName>
</protein>
<organism evidence="1 2">
    <name type="scientific">Tritrichomonas musculus</name>
    <dbReference type="NCBI Taxonomy" id="1915356"/>
    <lineage>
        <taxon>Eukaryota</taxon>
        <taxon>Metamonada</taxon>
        <taxon>Parabasalia</taxon>
        <taxon>Tritrichomonadida</taxon>
        <taxon>Tritrichomonadidae</taxon>
        <taxon>Tritrichomonas</taxon>
    </lineage>
</organism>
<keyword evidence="2" id="KW-1185">Reference proteome</keyword>
<dbReference type="EMBL" id="JAPFFF010000723">
    <property type="protein sequence ID" value="KAK8833680.1"/>
    <property type="molecule type" value="Genomic_DNA"/>
</dbReference>
<proteinExistence type="predicted"/>
<comment type="caution">
    <text evidence="1">The sequence shown here is derived from an EMBL/GenBank/DDBJ whole genome shotgun (WGS) entry which is preliminary data.</text>
</comment>
<gene>
    <name evidence="1" type="ORF">M9Y10_042390</name>
</gene>
<evidence type="ECO:0000313" key="2">
    <source>
        <dbReference type="Proteomes" id="UP001470230"/>
    </source>
</evidence>